<dbReference type="InterPro" id="IPR003676">
    <property type="entry name" value="SAUR_fam"/>
</dbReference>
<evidence type="ECO:0000313" key="3">
    <source>
        <dbReference type="EMBL" id="KAF7834026.1"/>
    </source>
</evidence>
<comment type="caution">
    <text evidence="3">The sequence shown here is derived from an EMBL/GenBank/DDBJ whole genome shotgun (WGS) entry which is preliminary data.</text>
</comment>
<dbReference type="AlphaFoldDB" id="A0A835C6Z6"/>
<feature type="signal peptide" evidence="2">
    <location>
        <begin position="1"/>
        <end position="18"/>
    </location>
</feature>
<sequence>MAPSFMASPLCTWLVVACMSLDCQIDRSRSPYAFQYYRKMNRCSRRRKLLSKCATATSQLNRGVISSFYGSIIQGLMSSCLAFEPCDEYYISNTLSSLGFFGESGFSSLFGCKIGNSNRRQRLRRWLSDNSKRDKVVPKGFFRVYVGPKKQRFVIKIELANHPLFQILLEDAANEYGLRNDGPICLPCDVHFFCQALAKMESALFYTPSSMTT</sequence>
<dbReference type="Proteomes" id="UP000634136">
    <property type="component" value="Unassembled WGS sequence"/>
</dbReference>
<dbReference type="Pfam" id="PF02519">
    <property type="entry name" value="Auxin_inducible"/>
    <property type="match status" value="1"/>
</dbReference>
<name>A0A835C6Z6_9FABA</name>
<comment type="similarity">
    <text evidence="1">Belongs to the ARG7 family.</text>
</comment>
<gene>
    <name evidence="3" type="ORF">G2W53_008885</name>
</gene>
<organism evidence="3 4">
    <name type="scientific">Senna tora</name>
    <dbReference type="NCBI Taxonomy" id="362788"/>
    <lineage>
        <taxon>Eukaryota</taxon>
        <taxon>Viridiplantae</taxon>
        <taxon>Streptophyta</taxon>
        <taxon>Embryophyta</taxon>
        <taxon>Tracheophyta</taxon>
        <taxon>Spermatophyta</taxon>
        <taxon>Magnoliopsida</taxon>
        <taxon>eudicotyledons</taxon>
        <taxon>Gunneridae</taxon>
        <taxon>Pentapetalae</taxon>
        <taxon>rosids</taxon>
        <taxon>fabids</taxon>
        <taxon>Fabales</taxon>
        <taxon>Fabaceae</taxon>
        <taxon>Caesalpinioideae</taxon>
        <taxon>Cassia clade</taxon>
        <taxon>Senna</taxon>
    </lineage>
</organism>
<keyword evidence="4" id="KW-1185">Reference proteome</keyword>
<reference evidence="3" key="1">
    <citation type="submission" date="2020-09" db="EMBL/GenBank/DDBJ databases">
        <title>Genome-Enabled Discovery of Anthraquinone Biosynthesis in Senna tora.</title>
        <authorList>
            <person name="Kang S.-H."/>
            <person name="Pandey R.P."/>
            <person name="Lee C.-M."/>
            <person name="Sim J.-S."/>
            <person name="Jeong J.-T."/>
            <person name="Choi B.-S."/>
            <person name="Jung M."/>
            <person name="Ginzburg D."/>
            <person name="Zhao K."/>
            <person name="Won S.Y."/>
            <person name="Oh T.-J."/>
            <person name="Yu Y."/>
            <person name="Kim N.-H."/>
            <person name="Lee O.R."/>
            <person name="Lee T.-H."/>
            <person name="Bashyal P."/>
            <person name="Kim T.-S."/>
            <person name="Lee W.-H."/>
            <person name="Kawkins C."/>
            <person name="Kim C.-K."/>
            <person name="Kim J.S."/>
            <person name="Ahn B.O."/>
            <person name="Rhee S.Y."/>
            <person name="Sohng J.K."/>
        </authorList>
    </citation>
    <scope>NUCLEOTIDE SEQUENCE</scope>
    <source>
        <tissue evidence="3">Leaf</tissue>
    </source>
</reference>
<feature type="chain" id="PRO_5032489963" evidence="2">
    <location>
        <begin position="19"/>
        <end position="213"/>
    </location>
</feature>
<dbReference type="PANTHER" id="PTHR31374">
    <property type="entry name" value="AUXIN-INDUCED PROTEIN-LIKE-RELATED"/>
    <property type="match status" value="1"/>
</dbReference>
<evidence type="ECO:0000256" key="2">
    <source>
        <dbReference type="SAM" id="SignalP"/>
    </source>
</evidence>
<evidence type="ECO:0000256" key="1">
    <source>
        <dbReference type="ARBA" id="ARBA00006974"/>
    </source>
</evidence>
<dbReference type="OrthoDB" id="660486at2759"/>
<evidence type="ECO:0000313" key="4">
    <source>
        <dbReference type="Proteomes" id="UP000634136"/>
    </source>
</evidence>
<dbReference type="PANTHER" id="PTHR31374:SF199">
    <property type="entry name" value="SMALL AUXIN-UP RNA-RELATED"/>
    <property type="match status" value="1"/>
</dbReference>
<keyword evidence="2" id="KW-0732">Signal</keyword>
<dbReference type="EMBL" id="JAAIUW010000004">
    <property type="protein sequence ID" value="KAF7834026.1"/>
    <property type="molecule type" value="Genomic_DNA"/>
</dbReference>
<protein>
    <submittedName>
        <fullName evidence="3">3-oxoacyl-[acyl-carrier-protein] synthase II, chloroplastic-like</fullName>
    </submittedName>
</protein>
<proteinExistence type="inferred from homology"/>
<accession>A0A835C6Z6</accession>
<dbReference type="GO" id="GO:0009733">
    <property type="term" value="P:response to auxin"/>
    <property type="evidence" value="ECO:0007669"/>
    <property type="project" value="InterPro"/>
</dbReference>